<evidence type="ECO:0000256" key="3">
    <source>
        <dbReference type="ARBA" id="ARBA00022679"/>
    </source>
</evidence>
<feature type="transmembrane region" description="Helical" evidence="9">
    <location>
        <begin position="355"/>
        <end position="381"/>
    </location>
</feature>
<evidence type="ECO:0000256" key="5">
    <source>
        <dbReference type="ARBA" id="ARBA00022989"/>
    </source>
</evidence>
<comment type="similarity">
    <text evidence="7">Belongs to the MptA/B family.</text>
</comment>
<feature type="transmembrane region" description="Helical" evidence="9">
    <location>
        <begin position="32"/>
        <end position="54"/>
    </location>
</feature>
<keyword evidence="6 9" id="KW-0472">Membrane</keyword>
<feature type="transmembrane region" description="Helical" evidence="9">
    <location>
        <begin position="461"/>
        <end position="483"/>
    </location>
</feature>
<dbReference type="GO" id="GO:0016020">
    <property type="term" value="C:membrane"/>
    <property type="evidence" value="ECO:0007669"/>
    <property type="project" value="UniProtKB-SubCell"/>
</dbReference>
<organism evidence="10 11">
    <name type="scientific">Corynebacterium mendelii</name>
    <dbReference type="NCBI Taxonomy" id="2765362"/>
    <lineage>
        <taxon>Bacteria</taxon>
        <taxon>Bacillati</taxon>
        <taxon>Actinomycetota</taxon>
        <taxon>Actinomycetes</taxon>
        <taxon>Mycobacteriales</taxon>
        <taxon>Corynebacteriaceae</taxon>
        <taxon>Corynebacterium</taxon>
    </lineage>
</organism>
<evidence type="ECO:0000256" key="9">
    <source>
        <dbReference type="SAM" id="Phobius"/>
    </source>
</evidence>
<evidence type="ECO:0000256" key="4">
    <source>
        <dbReference type="ARBA" id="ARBA00022692"/>
    </source>
</evidence>
<keyword evidence="2 10" id="KW-0328">Glycosyltransferase</keyword>
<feature type="transmembrane region" description="Helical" evidence="9">
    <location>
        <begin position="525"/>
        <end position="546"/>
    </location>
</feature>
<name>A0A939DYP8_9CORY</name>
<reference evidence="10" key="1">
    <citation type="submission" date="2021-03" db="EMBL/GenBank/DDBJ databases">
        <authorList>
            <person name="Sun Q."/>
        </authorList>
    </citation>
    <scope>NUCLEOTIDE SEQUENCE</scope>
    <source>
        <strain evidence="10">CCM 8862</strain>
    </source>
</reference>
<feature type="transmembrane region" description="Helical" evidence="9">
    <location>
        <begin position="210"/>
        <end position="231"/>
    </location>
</feature>
<dbReference type="EMBL" id="JAFLEQ010000003">
    <property type="protein sequence ID" value="MBN9643453.1"/>
    <property type="molecule type" value="Genomic_DNA"/>
</dbReference>
<dbReference type="Pfam" id="PF26314">
    <property type="entry name" value="MptA_B_family"/>
    <property type="match status" value="1"/>
</dbReference>
<proteinExistence type="inferred from homology"/>
<feature type="transmembrane region" description="Helical" evidence="9">
    <location>
        <begin position="495"/>
        <end position="513"/>
    </location>
</feature>
<dbReference type="GO" id="GO:0016757">
    <property type="term" value="F:glycosyltransferase activity"/>
    <property type="evidence" value="ECO:0007669"/>
    <property type="project" value="UniProtKB-KW"/>
</dbReference>
<keyword evidence="3" id="KW-0808">Transferase</keyword>
<feature type="transmembrane region" description="Helical" evidence="9">
    <location>
        <begin position="238"/>
        <end position="257"/>
    </location>
</feature>
<dbReference type="InterPro" id="IPR049829">
    <property type="entry name" value="MptA/B-like"/>
</dbReference>
<accession>A0A939DYP8</accession>
<evidence type="ECO:0000313" key="11">
    <source>
        <dbReference type="Proteomes" id="UP000664332"/>
    </source>
</evidence>
<feature type="region of interest" description="Disordered" evidence="8">
    <location>
        <begin position="1"/>
        <end position="22"/>
    </location>
</feature>
<feature type="transmembrane region" description="Helical" evidence="9">
    <location>
        <begin position="428"/>
        <end position="449"/>
    </location>
</feature>
<comment type="caution">
    <text evidence="10">The sequence shown here is derived from an EMBL/GenBank/DDBJ whole genome shotgun (WGS) entry which is preliminary data.</text>
</comment>
<evidence type="ECO:0000256" key="6">
    <source>
        <dbReference type="ARBA" id="ARBA00023136"/>
    </source>
</evidence>
<feature type="transmembrane region" description="Helical" evidence="9">
    <location>
        <begin position="117"/>
        <end position="136"/>
    </location>
</feature>
<keyword evidence="5 9" id="KW-1133">Transmembrane helix</keyword>
<feature type="transmembrane region" description="Helical" evidence="9">
    <location>
        <begin position="401"/>
        <end position="421"/>
    </location>
</feature>
<feature type="transmembrane region" description="Helical" evidence="9">
    <location>
        <begin position="74"/>
        <end position="96"/>
    </location>
</feature>
<evidence type="ECO:0000256" key="8">
    <source>
        <dbReference type="SAM" id="MobiDB-lite"/>
    </source>
</evidence>
<evidence type="ECO:0000256" key="1">
    <source>
        <dbReference type="ARBA" id="ARBA00004141"/>
    </source>
</evidence>
<dbReference type="NCBIfam" id="NF038066">
    <property type="entry name" value="MptB"/>
    <property type="match status" value="1"/>
</dbReference>
<protein>
    <submittedName>
        <fullName evidence="10">Polyprenol phosphomannose-dependent alpha 1,6 mannosyltransferase MptB</fullName>
    </submittedName>
</protein>
<keyword evidence="4 9" id="KW-0812">Transmembrane</keyword>
<sequence>MGTPGSRSAGLHDSGAHNTRGLSPREMSRFAALRLIGTVGALLIGAGGLGAGALPVTTNPYRSFPLGSLFFRLLQTSTVLVFIGIGMVTLAWILIGPFTGARLTPAKTSSARVPTGMLVRTIIAWMIPVAVSAPMFTQDIYSYLAQGKIVARGLDPYRAGPVDLLGVSDPLARSVPFIWSHSPSPYGPVALSVSALVNLVAGDSILAGVMLHRIISVAGVALAAWAVAALARRCAVEVTAALWLGIANPLVLLNLVGGIHNEAILMGLALAGTELSLRGCSLISGVMGRKGRTTGWLLFVSGGVLVAMAGLVKVTGFAALGFTGAALARALLRSRGRTQPAARTAGKAPQASTPAVIAALALCALLQLAVLVAVTAVVTAVSGIPLGWITGQGGAASVRSWLSLTTATGVIAGFFGMLAGLGDLTDAALVLTRGAGIFVACLFAVRMLYATARGAIDPVGGWGVAMIVLVVLFPVVQPWYMLWAIIPLAAWANRPAFVGAAAAYSAVVSFLVLPRGLGLPPSTIIGIYLTALLLFAATLPLARWLVSRN</sequence>
<comment type="subcellular location">
    <subcellularLocation>
        <location evidence="1">Membrane</location>
        <topology evidence="1">Multi-pass membrane protein</topology>
    </subcellularLocation>
</comment>
<dbReference type="AlphaFoldDB" id="A0A939DYP8"/>
<feature type="transmembrane region" description="Helical" evidence="9">
    <location>
        <begin position="317"/>
        <end position="334"/>
    </location>
</feature>
<evidence type="ECO:0000256" key="2">
    <source>
        <dbReference type="ARBA" id="ARBA00022676"/>
    </source>
</evidence>
<evidence type="ECO:0000313" key="10">
    <source>
        <dbReference type="EMBL" id="MBN9643453.1"/>
    </source>
</evidence>
<dbReference type="Proteomes" id="UP000664332">
    <property type="component" value="Unassembled WGS sequence"/>
</dbReference>
<evidence type="ECO:0000256" key="7">
    <source>
        <dbReference type="ARBA" id="ARBA00043987"/>
    </source>
</evidence>
<gene>
    <name evidence="10" type="primary">mptB</name>
    <name evidence="10" type="ORF">JZY06_02250</name>
</gene>
<keyword evidence="11" id="KW-1185">Reference proteome</keyword>